<sequence>MRSFIVLFVIFFLAGCVFDRNIDEISFQRKMSADVGKEAQATFVFQSDVTDDVSSVLPDVMSQTETTYQDVTQQDTDQKDIVTMTDEVFRPNDTADGSYNDADVSENFETSMDINVSDTSDVINDVLNVDTTTTSENEIVDTYDNDIKTWSNDISDDTNQISDHGSISAPEVIELPKCVDLDCDDKNSCTNDACDPKIGCSFVANVALCDDGNWCTENDVCTSGKCAGSPYVCVIPESIPCYIGVCNPSKSECVYNKGDNDQDGIFGGCDTDLDNDGVPNNIDIDDDNDGIPDAVDNCAWKFNPTQIDNDADGLGFGDTCDPDGNNG</sequence>
<dbReference type="AlphaFoldDB" id="A0A1F6N3Q9"/>
<dbReference type="GO" id="GO:0005509">
    <property type="term" value="F:calcium ion binding"/>
    <property type="evidence" value="ECO:0007669"/>
    <property type="project" value="InterPro"/>
</dbReference>
<dbReference type="PROSITE" id="PS51257">
    <property type="entry name" value="PROKAR_LIPOPROTEIN"/>
    <property type="match status" value="1"/>
</dbReference>
<dbReference type="Proteomes" id="UP000177040">
    <property type="component" value="Unassembled WGS sequence"/>
</dbReference>
<evidence type="ECO:0000313" key="2">
    <source>
        <dbReference type="Proteomes" id="UP000177040"/>
    </source>
</evidence>
<organism evidence="1 2">
    <name type="scientific">Candidatus Magasanikbacteria bacterium RIFCSPLOWO2_01_FULL_40_15</name>
    <dbReference type="NCBI Taxonomy" id="1798686"/>
    <lineage>
        <taxon>Bacteria</taxon>
        <taxon>Candidatus Magasanikiibacteriota</taxon>
    </lineage>
</organism>
<gene>
    <name evidence="1" type="ORF">A2983_03270</name>
</gene>
<proteinExistence type="predicted"/>
<dbReference type="InterPro" id="IPR028974">
    <property type="entry name" value="TSP_type-3_rpt"/>
</dbReference>
<reference evidence="1 2" key="1">
    <citation type="journal article" date="2016" name="Nat. Commun.">
        <title>Thousands of microbial genomes shed light on interconnected biogeochemical processes in an aquifer system.</title>
        <authorList>
            <person name="Anantharaman K."/>
            <person name="Brown C.T."/>
            <person name="Hug L.A."/>
            <person name="Sharon I."/>
            <person name="Castelle C.J."/>
            <person name="Probst A.J."/>
            <person name="Thomas B.C."/>
            <person name="Singh A."/>
            <person name="Wilkins M.J."/>
            <person name="Karaoz U."/>
            <person name="Brodie E.L."/>
            <person name="Williams K.H."/>
            <person name="Hubbard S.S."/>
            <person name="Banfield J.F."/>
        </authorList>
    </citation>
    <scope>NUCLEOTIDE SEQUENCE [LARGE SCALE GENOMIC DNA]</scope>
</reference>
<protein>
    <submittedName>
        <fullName evidence="1">Uncharacterized protein</fullName>
    </submittedName>
</protein>
<name>A0A1F6N3Q9_9BACT</name>
<evidence type="ECO:0000313" key="1">
    <source>
        <dbReference type="EMBL" id="OGH78511.1"/>
    </source>
</evidence>
<comment type="caution">
    <text evidence="1">The sequence shown here is derived from an EMBL/GenBank/DDBJ whole genome shotgun (WGS) entry which is preliminary data.</text>
</comment>
<dbReference type="SUPFAM" id="SSF103647">
    <property type="entry name" value="TSP type-3 repeat"/>
    <property type="match status" value="1"/>
</dbReference>
<accession>A0A1F6N3Q9</accession>
<dbReference type="EMBL" id="MFQH01000009">
    <property type="protein sequence ID" value="OGH78511.1"/>
    <property type="molecule type" value="Genomic_DNA"/>
</dbReference>